<accession>A0A2P4X6T5</accession>
<feature type="region of interest" description="Disordered" evidence="1">
    <location>
        <begin position="1"/>
        <end position="62"/>
    </location>
</feature>
<proteinExistence type="predicted"/>
<evidence type="ECO:0000256" key="1">
    <source>
        <dbReference type="SAM" id="MobiDB-lite"/>
    </source>
</evidence>
<sequence>MRERVGSGGSRSSDTDPREELEEMLEVRLTGGNNGSSKMLLPVVSSRHRDERNDDDDNDKRRRRGNVVDWLKRLRLLLTPGGPRSMGKCVLLLAVLALLVLGLSTLLALEVAGRLRFNGYFVPQRGHNGQLGFYHEMDVDMQALRDSTGRPHGKLFPASASNPREVKAWVAERRKHTNGRKFLVGCTSHWKGYVLRSFLSLFNELKADHGWEELDTSKDPMKVIYNMDKKRAPSVLLFCLNSFYYPMALLQ</sequence>
<dbReference type="OrthoDB" id="10034067at2759"/>
<gene>
    <name evidence="3" type="ORF">PHPALM_29744</name>
</gene>
<keyword evidence="2" id="KW-0812">Transmembrane</keyword>
<protein>
    <submittedName>
        <fullName evidence="3">Uncharacterized protein</fullName>
    </submittedName>
</protein>
<dbReference type="AlphaFoldDB" id="A0A2P4X6T5"/>
<evidence type="ECO:0000256" key="2">
    <source>
        <dbReference type="SAM" id="Phobius"/>
    </source>
</evidence>
<keyword evidence="4" id="KW-1185">Reference proteome</keyword>
<reference evidence="3 4" key="1">
    <citation type="journal article" date="2017" name="Genome Biol. Evol.">
        <title>Phytophthora megakarya and P. palmivora, closely related causal agents of cacao black pod rot, underwent increases in genome sizes and gene numbers by different mechanisms.</title>
        <authorList>
            <person name="Ali S.S."/>
            <person name="Shao J."/>
            <person name="Lary D.J."/>
            <person name="Kronmiller B."/>
            <person name="Shen D."/>
            <person name="Strem M.D."/>
            <person name="Amoako-Attah I."/>
            <person name="Akrofi A.Y."/>
            <person name="Begoude B.A."/>
            <person name="Ten Hoopen G.M."/>
            <person name="Coulibaly K."/>
            <person name="Kebe B.I."/>
            <person name="Melnick R.L."/>
            <person name="Guiltinan M.J."/>
            <person name="Tyler B.M."/>
            <person name="Meinhardt L.W."/>
            <person name="Bailey B.A."/>
        </authorList>
    </citation>
    <scope>NUCLEOTIDE SEQUENCE [LARGE SCALE GENOMIC DNA]</scope>
    <source>
        <strain evidence="4">sbr112.9</strain>
    </source>
</reference>
<feature type="transmembrane region" description="Helical" evidence="2">
    <location>
        <begin position="89"/>
        <end position="109"/>
    </location>
</feature>
<evidence type="ECO:0000313" key="3">
    <source>
        <dbReference type="EMBL" id="POM61268.1"/>
    </source>
</evidence>
<keyword evidence="2" id="KW-0472">Membrane</keyword>
<comment type="caution">
    <text evidence="3">The sequence shown here is derived from an EMBL/GenBank/DDBJ whole genome shotgun (WGS) entry which is preliminary data.</text>
</comment>
<name>A0A2P4X6T5_9STRA</name>
<organism evidence="3 4">
    <name type="scientific">Phytophthora palmivora</name>
    <dbReference type="NCBI Taxonomy" id="4796"/>
    <lineage>
        <taxon>Eukaryota</taxon>
        <taxon>Sar</taxon>
        <taxon>Stramenopiles</taxon>
        <taxon>Oomycota</taxon>
        <taxon>Peronosporomycetes</taxon>
        <taxon>Peronosporales</taxon>
        <taxon>Peronosporaceae</taxon>
        <taxon>Phytophthora</taxon>
    </lineage>
</organism>
<feature type="non-terminal residue" evidence="3">
    <location>
        <position position="251"/>
    </location>
</feature>
<dbReference type="EMBL" id="NCKW01016133">
    <property type="protein sequence ID" value="POM61268.1"/>
    <property type="molecule type" value="Genomic_DNA"/>
</dbReference>
<keyword evidence="2" id="KW-1133">Transmembrane helix</keyword>
<evidence type="ECO:0000313" key="4">
    <source>
        <dbReference type="Proteomes" id="UP000237271"/>
    </source>
</evidence>
<dbReference type="Proteomes" id="UP000237271">
    <property type="component" value="Unassembled WGS sequence"/>
</dbReference>